<evidence type="ECO:0008006" key="6">
    <source>
        <dbReference type="Google" id="ProtNLM"/>
    </source>
</evidence>
<organism evidence="4 5">
    <name type="scientific">Flintibacter faecis</name>
    <dbReference type="NCBI Taxonomy" id="2763047"/>
    <lineage>
        <taxon>Bacteria</taxon>
        <taxon>Bacillati</taxon>
        <taxon>Bacillota</taxon>
        <taxon>Clostridia</taxon>
        <taxon>Eubacteriales</taxon>
        <taxon>Flintibacter</taxon>
    </lineage>
</organism>
<dbReference type="AlphaFoldDB" id="A0A8J6MBE7"/>
<protein>
    <recommendedName>
        <fullName evidence="6">ABC transporter permease</fullName>
    </recommendedName>
</protein>
<comment type="caution">
    <text evidence="4">The sequence shown here is derived from an EMBL/GenBank/DDBJ whole genome shotgun (WGS) entry which is preliminary data.</text>
</comment>
<dbReference type="Proteomes" id="UP000602260">
    <property type="component" value="Unassembled WGS sequence"/>
</dbReference>
<name>A0A8J6MBE7_9FIRM</name>
<keyword evidence="3" id="KW-0472">Membrane</keyword>
<dbReference type="Gene3D" id="1.20.120.20">
    <property type="entry name" value="Apolipoprotein"/>
    <property type="match status" value="1"/>
</dbReference>
<reference evidence="4" key="1">
    <citation type="submission" date="2020-08" db="EMBL/GenBank/DDBJ databases">
        <title>Genome public.</title>
        <authorList>
            <person name="Liu C."/>
            <person name="Sun Q."/>
        </authorList>
    </citation>
    <scope>NUCLEOTIDE SEQUENCE</scope>
    <source>
        <strain evidence="4">BX5</strain>
    </source>
</reference>
<evidence type="ECO:0000256" key="1">
    <source>
        <dbReference type="SAM" id="Coils"/>
    </source>
</evidence>
<keyword evidence="1" id="KW-0175">Coiled coil</keyword>
<dbReference type="Pfam" id="PF06541">
    <property type="entry name" value="ABC_trans_CmpB"/>
    <property type="match status" value="1"/>
</dbReference>
<dbReference type="InterPro" id="IPR010540">
    <property type="entry name" value="CmpB_TMEM229"/>
</dbReference>
<feature type="transmembrane region" description="Helical" evidence="3">
    <location>
        <begin position="34"/>
        <end position="55"/>
    </location>
</feature>
<feature type="transmembrane region" description="Helical" evidence="3">
    <location>
        <begin position="105"/>
        <end position="125"/>
    </location>
</feature>
<sequence>MYQLLWIFFLYAFLGWCTEVSYAALRTGKFVNRGFLNGPVCPIYGCGVVVVLAGLEPLKGNFVLLFLGSVVLTSALEWATGFVLEKLFRQRWWDYSDKPFNLGGYICLEFSIMWGFACLFVVDILHPSIEFFIRLIPHTLGWVLLGLFSAAMAVDLAATVRTIAKINRQLDQIDQLARRLKTASNEFGENLADRVLEAAEKSADWKEDWESAAEEWAQRRAEFQEQLAQKRERLEDELAQKREQMEDELRQHTQERAARLQAGHDRARAELDAWREKLQTQLDSRAFGQRRLMAAFPKMRSTSHRQAMEQLRRRMERRIPSTRK</sequence>
<feature type="coiled-coil region" evidence="1">
    <location>
        <begin position="163"/>
        <end position="284"/>
    </location>
</feature>
<keyword evidence="5" id="KW-1185">Reference proteome</keyword>
<feature type="transmembrane region" description="Helical" evidence="3">
    <location>
        <begin position="131"/>
        <end position="158"/>
    </location>
</feature>
<evidence type="ECO:0000313" key="4">
    <source>
        <dbReference type="EMBL" id="MBC5717735.1"/>
    </source>
</evidence>
<evidence type="ECO:0000256" key="2">
    <source>
        <dbReference type="SAM" id="MobiDB-lite"/>
    </source>
</evidence>
<proteinExistence type="predicted"/>
<feature type="compositionally biased region" description="Basic and acidic residues" evidence="2">
    <location>
        <begin position="306"/>
        <end position="324"/>
    </location>
</feature>
<evidence type="ECO:0000313" key="5">
    <source>
        <dbReference type="Proteomes" id="UP000602260"/>
    </source>
</evidence>
<dbReference type="RefSeq" id="WP_186878918.1">
    <property type="nucleotide sequence ID" value="NZ_JACOPN010000007.1"/>
</dbReference>
<dbReference type="EMBL" id="JACOPN010000007">
    <property type="protein sequence ID" value="MBC5717735.1"/>
    <property type="molecule type" value="Genomic_DNA"/>
</dbReference>
<evidence type="ECO:0000256" key="3">
    <source>
        <dbReference type="SAM" id="Phobius"/>
    </source>
</evidence>
<feature type="transmembrane region" description="Helical" evidence="3">
    <location>
        <begin position="61"/>
        <end position="84"/>
    </location>
</feature>
<gene>
    <name evidence="4" type="ORF">H8S55_10430</name>
</gene>
<feature type="region of interest" description="Disordered" evidence="2">
    <location>
        <begin position="294"/>
        <end position="324"/>
    </location>
</feature>
<keyword evidence="3" id="KW-1133">Transmembrane helix</keyword>
<dbReference type="SUPFAM" id="SSF58113">
    <property type="entry name" value="Apolipoprotein A-I"/>
    <property type="match status" value="1"/>
</dbReference>
<keyword evidence="3" id="KW-0812">Transmembrane</keyword>
<accession>A0A8J6MBE7</accession>
<feature type="transmembrane region" description="Helical" evidence="3">
    <location>
        <begin position="6"/>
        <end position="25"/>
    </location>
</feature>